<evidence type="ECO:0000313" key="2">
    <source>
        <dbReference type="Proteomes" id="UP001465717"/>
    </source>
</evidence>
<reference evidence="1 2" key="1">
    <citation type="submission" date="2024-04" db="EMBL/GenBank/DDBJ databases">
        <title>Human intestinal bacterial collection.</title>
        <authorList>
            <person name="Pauvert C."/>
            <person name="Hitch T.C.A."/>
            <person name="Clavel T."/>
        </authorList>
    </citation>
    <scope>NUCLEOTIDE SEQUENCE [LARGE SCALE GENOMIC DNA]</scope>
    <source>
        <strain evidence="1 2">CLA-AA-H174</strain>
    </source>
</reference>
<accession>A0ABV1G2K5</accession>
<name>A0ABV1G2K5_9BACT</name>
<proteinExistence type="predicted"/>
<sequence length="241" mass="28570">MKKEIDNIFIDVRNAFRLLSRFQERVLNIVNYIREQTPYTDMWGSKNWFSDEIRNRRNSPDKDYAKLNVYKDMSGLDFLYGHFFEYYFGATKRGRHTIEMSIFQVSDDGYFISNEENKDMTDVSSYASSEVSHSYIIFNVSVYTTKKSELWLYDPKRPEDDWKGFLTRFLESSKDTQITCTDKEHTILKKYEMQRFTSQSEADKVITDFAKLVKDNTGVEFFNPHCSRPSCNSLISNIQIF</sequence>
<protein>
    <submittedName>
        <fullName evidence="1">Uncharacterized protein</fullName>
    </submittedName>
</protein>
<dbReference type="Proteomes" id="UP001465717">
    <property type="component" value="Unassembled WGS sequence"/>
</dbReference>
<organism evidence="1 2">
    <name type="scientific">Segatella sinensis</name>
    <dbReference type="NCBI Taxonomy" id="3085167"/>
    <lineage>
        <taxon>Bacteria</taxon>
        <taxon>Pseudomonadati</taxon>
        <taxon>Bacteroidota</taxon>
        <taxon>Bacteroidia</taxon>
        <taxon>Bacteroidales</taxon>
        <taxon>Prevotellaceae</taxon>
        <taxon>Segatella</taxon>
    </lineage>
</organism>
<gene>
    <name evidence="1" type="ORF">AAAT87_15415</name>
</gene>
<keyword evidence="2" id="KW-1185">Reference proteome</keyword>
<dbReference type="RefSeq" id="WP_349226922.1">
    <property type="nucleotide sequence ID" value="NZ_JBBNFG020000090.1"/>
</dbReference>
<evidence type="ECO:0000313" key="1">
    <source>
        <dbReference type="EMBL" id="MEQ2509626.1"/>
    </source>
</evidence>
<dbReference type="EMBL" id="JBBNGE010000128">
    <property type="protein sequence ID" value="MEQ2509626.1"/>
    <property type="molecule type" value="Genomic_DNA"/>
</dbReference>
<comment type="caution">
    <text evidence="1">The sequence shown here is derived from an EMBL/GenBank/DDBJ whole genome shotgun (WGS) entry which is preliminary data.</text>
</comment>